<accession>A0A8S2SIH8</accession>
<gene>
    <name evidence="2" type="ORF">BYL167_LOCUS24812</name>
    <name evidence="3" type="ORF">BYL167_LOCUS24853</name>
</gene>
<protein>
    <submittedName>
        <fullName evidence="2">Uncharacterized protein</fullName>
    </submittedName>
</protein>
<evidence type="ECO:0000313" key="3">
    <source>
        <dbReference type="EMBL" id="CAF4232936.1"/>
    </source>
</evidence>
<sequence>MAGKDSSRYHPGLGLPPYLLSRNYA</sequence>
<name>A0A8S2SIH8_9BILA</name>
<feature type="compositionally biased region" description="Low complexity" evidence="1">
    <location>
        <begin position="11"/>
        <end position="25"/>
    </location>
</feature>
<dbReference type="EMBL" id="CAJOBH010023032">
    <property type="protein sequence ID" value="CAF4232936.1"/>
    <property type="molecule type" value="Genomic_DNA"/>
</dbReference>
<feature type="non-terminal residue" evidence="2">
    <location>
        <position position="25"/>
    </location>
</feature>
<evidence type="ECO:0000313" key="4">
    <source>
        <dbReference type="Proteomes" id="UP000681967"/>
    </source>
</evidence>
<feature type="non-terminal residue" evidence="2">
    <location>
        <position position="1"/>
    </location>
</feature>
<evidence type="ECO:0000256" key="1">
    <source>
        <dbReference type="SAM" id="MobiDB-lite"/>
    </source>
</evidence>
<comment type="caution">
    <text evidence="2">The sequence shown here is derived from an EMBL/GenBank/DDBJ whole genome shotgun (WGS) entry which is preliminary data.</text>
</comment>
<reference evidence="2" key="1">
    <citation type="submission" date="2021-02" db="EMBL/GenBank/DDBJ databases">
        <authorList>
            <person name="Nowell W R."/>
        </authorList>
    </citation>
    <scope>NUCLEOTIDE SEQUENCE</scope>
</reference>
<organism evidence="2 4">
    <name type="scientific">Rotaria magnacalcarata</name>
    <dbReference type="NCBI Taxonomy" id="392030"/>
    <lineage>
        <taxon>Eukaryota</taxon>
        <taxon>Metazoa</taxon>
        <taxon>Spiralia</taxon>
        <taxon>Gnathifera</taxon>
        <taxon>Rotifera</taxon>
        <taxon>Eurotatoria</taxon>
        <taxon>Bdelloidea</taxon>
        <taxon>Philodinida</taxon>
        <taxon>Philodinidae</taxon>
        <taxon>Rotaria</taxon>
    </lineage>
</organism>
<dbReference type="Proteomes" id="UP000681967">
    <property type="component" value="Unassembled WGS sequence"/>
</dbReference>
<dbReference type="EMBL" id="CAJOBH010022840">
    <property type="protein sequence ID" value="CAF4231849.1"/>
    <property type="molecule type" value="Genomic_DNA"/>
</dbReference>
<dbReference type="AlphaFoldDB" id="A0A8S2SIH8"/>
<proteinExistence type="predicted"/>
<feature type="region of interest" description="Disordered" evidence="1">
    <location>
        <begin position="1"/>
        <end position="25"/>
    </location>
</feature>
<evidence type="ECO:0000313" key="2">
    <source>
        <dbReference type="EMBL" id="CAF4231849.1"/>
    </source>
</evidence>